<sequence>MNIRASSDLICDHLTQSSFQKEADEVSQLTDVVLNETASMGERQDAAKQLISRCHVKWLGDYFIVGVSYDQWLKLLTQLSKLLSKV</sequence>
<accession>A0A7C1WSN6</accession>
<reference evidence="1" key="1">
    <citation type="journal article" date="2020" name="mSystems">
        <title>Genome- and Community-Level Interaction Insights into Carbon Utilization and Element Cycling Functions of Hydrothermarchaeota in Hydrothermal Sediment.</title>
        <authorList>
            <person name="Zhou Z."/>
            <person name="Liu Y."/>
            <person name="Xu W."/>
            <person name="Pan J."/>
            <person name="Luo Z.H."/>
            <person name="Li M."/>
        </authorList>
    </citation>
    <scope>NUCLEOTIDE SEQUENCE [LARGE SCALE GENOMIC DNA]</scope>
    <source>
        <strain evidence="1">SpSt-200</strain>
    </source>
</reference>
<name>A0A7C1WSN6_9PSED</name>
<gene>
    <name evidence="1" type="ORF">ENP23_13540</name>
</gene>
<dbReference type="EMBL" id="DSIN01000023">
    <property type="protein sequence ID" value="HEF26785.1"/>
    <property type="molecule type" value="Genomic_DNA"/>
</dbReference>
<proteinExistence type="predicted"/>
<protein>
    <submittedName>
        <fullName evidence="1">Uncharacterized protein</fullName>
    </submittedName>
</protein>
<evidence type="ECO:0000313" key="1">
    <source>
        <dbReference type="EMBL" id="HEF26785.1"/>
    </source>
</evidence>
<dbReference type="AlphaFoldDB" id="A0A7C1WSN6"/>
<comment type="caution">
    <text evidence="1">The sequence shown here is derived from an EMBL/GenBank/DDBJ whole genome shotgun (WGS) entry which is preliminary data.</text>
</comment>
<organism evidence="1">
    <name type="scientific">Pseudomonas graminis</name>
    <dbReference type="NCBI Taxonomy" id="158627"/>
    <lineage>
        <taxon>Bacteria</taxon>
        <taxon>Pseudomonadati</taxon>
        <taxon>Pseudomonadota</taxon>
        <taxon>Gammaproteobacteria</taxon>
        <taxon>Pseudomonadales</taxon>
        <taxon>Pseudomonadaceae</taxon>
        <taxon>Pseudomonas</taxon>
    </lineage>
</organism>